<dbReference type="Proteomes" id="UP000224006">
    <property type="component" value="Chromosome VIII"/>
</dbReference>
<organism evidence="2 3">
    <name type="scientific">Besnoitia besnoiti</name>
    <name type="common">Apicomplexan protozoan</name>
    <dbReference type="NCBI Taxonomy" id="94643"/>
    <lineage>
        <taxon>Eukaryota</taxon>
        <taxon>Sar</taxon>
        <taxon>Alveolata</taxon>
        <taxon>Apicomplexa</taxon>
        <taxon>Conoidasida</taxon>
        <taxon>Coccidia</taxon>
        <taxon>Eucoccidiorida</taxon>
        <taxon>Eimeriorina</taxon>
        <taxon>Sarcocystidae</taxon>
        <taxon>Besnoitia</taxon>
    </lineage>
</organism>
<keyword evidence="3" id="KW-1185">Reference proteome</keyword>
<dbReference type="EMBL" id="NWUJ01000009">
    <property type="protein sequence ID" value="PFH33322.1"/>
    <property type="molecule type" value="Genomic_DNA"/>
</dbReference>
<dbReference type="PANTHER" id="PTHR11102:SF160">
    <property type="entry name" value="ERAD-ASSOCIATED E3 UBIQUITIN-PROTEIN LIGASE COMPONENT HRD3"/>
    <property type="match status" value="1"/>
</dbReference>
<dbReference type="GeneID" id="40313447"/>
<evidence type="ECO:0000256" key="1">
    <source>
        <dbReference type="ARBA" id="ARBA00038101"/>
    </source>
</evidence>
<dbReference type="AlphaFoldDB" id="A0A2A9MD69"/>
<dbReference type="OrthoDB" id="333527at2759"/>
<dbReference type="STRING" id="94643.A0A2A9MD69"/>
<evidence type="ECO:0000313" key="2">
    <source>
        <dbReference type="EMBL" id="PFH33322.1"/>
    </source>
</evidence>
<dbReference type="KEGG" id="bbes:BESB_085210"/>
<gene>
    <name evidence="2" type="ORF">BESB_085210</name>
</gene>
<sequence>MCIEGHKYRFGYGVPADVQRAFKLYQEAGSLLDPEALVSAGILLEEGMVDPDIEYDQLAKVLAVSSSGSPQSGSHGEQHLPKRSTFLQLGSEAADERPLHVSAWLDHPAWLPVLKTNCFHIEEKPIGLSNTNDRLKAARCYYEAAARLGHPDALFRLGKMVERGQAGLLADITKAANLYAEAAELGHADAQVAVGYACEHGSCGWQRDYQQAILWYQKATAQGSPTAANNLASMYYHGRGCPQDFEKAAELFKNAAAGGSTNALYNLGVCYEFGHGVTAEDSDRALQLYQKAAHAGHVKAAGALGMLLFRLSVASGKPAGDYAKAAKWLRVAAEQKDADAAFGLGQLFEAGLGTEALAAAHLGYCAFRKDPLHARLCETASEDSPAPLLRALAPLSGQAKSLEWCVTPPPKQ</sequence>
<dbReference type="Pfam" id="PF08238">
    <property type="entry name" value="Sel1"/>
    <property type="match status" value="8"/>
</dbReference>
<dbReference type="SUPFAM" id="SSF81901">
    <property type="entry name" value="HCP-like"/>
    <property type="match status" value="1"/>
</dbReference>
<comment type="caution">
    <text evidence="2">The sequence shown here is derived from an EMBL/GenBank/DDBJ whole genome shotgun (WGS) entry which is preliminary data.</text>
</comment>
<dbReference type="InterPro" id="IPR011990">
    <property type="entry name" value="TPR-like_helical_dom_sf"/>
</dbReference>
<accession>A0A2A9MD69</accession>
<dbReference type="RefSeq" id="XP_029217331.1">
    <property type="nucleotide sequence ID" value="XM_029366871.1"/>
</dbReference>
<name>A0A2A9MD69_BESBE</name>
<dbReference type="SMART" id="SM00671">
    <property type="entry name" value="SEL1"/>
    <property type="match status" value="6"/>
</dbReference>
<dbReference type="Gene3D" id="1.25.40.10">
    <property type="entry name" value="Tetratricopeptide repeat domain"/>
    <property type="match status" value="2"/>
</dbReference>
<dbReference type="PANTHER" id="PTHR11102">
    <property type="entry name" value="SEL-1-LIKE PROTEIN"/>
    <property type="match status" value="1"/>
</dbReference>
<dbReference type="VEuPathDB" id="ToxoDB:BESB_085210"/>
<protein>
    <submittedName>
        <fullName evidence="2">Sel1 repeat-containing protein</fullName>
    </submittedName>
</protein>
<comment type="similarity">
    <text evidence="1">Belongs to the sel-1 family.</text>
</comment>
<evidence type="ECO:0000313" key="3">
    <source>
        <dbReference type="Proteomes" id="UP000224006"/>
    </source>
</evidence>
<dbReference type="InterPro" id="IPR006597">
    <property type="entry name" value="Sel1-like"/>
</dbReference>
<dbReference type="InterPro" id="IPR050767">
    <property type="entry name" value="Sel1_AlgK"/>
</dbReference>
<reference evidence="2 3" key="1">
    <citation type="submission" date="2017-09" db="EMBL/GenBank/DDBJ databases">
        <title>Genome sequencing of Besnoitia besnoiti strain Bb-Ger1.</title>
        <authorList>
            <person name="Schares G."/>
            <person name="Venepally P."/>
            <person name="Lorenzi H.A."/>
        </authorList>
    </citation>
    <scope>NUCLEOTIDE SEQUENCE [LARGE SCALE GENOMIC DNA]</scope>
    <source>
        <strain evidence="2 3">Bb-Ger1</strain>
    </source>
</reference>
<proteinExistence type="inferred from homology"/>